<keyword evidence="10 14" id="KW-0012">Acyltransferase</keyword>
<keyword evidence="6 14" id="KW-0808">Transferase</keyword>
<comment type="caution">
    <text evidence="18">The sequence shown here is derived from an EMBL/GenBank/DDBJ whole genome shotgun (WGS) entry which is preliminary data.</text>
</comment>
<evidence type="ECO:0000256" key="12">
    <source>
        <dbReference type="ARBA" id="ARBA00047318"/>
    </source>
</evidence>
<keyword evidence="8" id="KW-0443">Lipid metabolism</keyword>
<keyword evidence="7" id="KW-0276">Fatty acid metabolism</keyword>
<dbReference type="PROSITE" id="PS52004">
    <property type="entry name" value="KS3_2"/>
    <property type="match status" value="1"/>
</dbReference>
<dbReference type="Pfam" id="PF00109">
    <property type="entry name" value="ketoacyl-synt"/>
    <property type="match status" value="1"/>
</dbReference>
<evidence type="ECO:0000313" key="18">
    <source>
        <dbReference type="EMBL" id="CAD2071807.1"/>
    </source>
</evidence>
<evidence type="ECO:0000256" key="14">
    <source>
        <dbReference type="PIRNR" id="PIRNR000447"/>
    </source>
</evidence>
<evidence type="ECO:0000259" key="17">
    <source>
        <dbReference type="PROSITE" id="PS52004"/>
    </source>
</evidence>
<comment type="function">
    <text evidence="11 14">Involved in the type II fatty acid elongation cycle. Catalyzes the elongation of a wide range of acyl-ACP by the addition of two carbons from malonyl-ACP to an acyl acceptor. Can efficiently catalyze the conversion of palmitoleoyl-ACP (cis-hexadec-9-enoyl-ACP) to cis-vaccenoyl-ACP (cis-octadec-11-enoyl-ACP), an essential step in the thermal regulation of fatty acid composition.</text>
</comment>
<dbReference type="PANTHER" id="PTHR11712">
    <property type="entry name" value="POLYKETIDE SYNTHASE-RELATED"/>
    <property type="match status" value="1"/>
</dbReference>
<keyword evidence="19" id="KW-1185">Reference proteome</keyword>
<dbReference type="Proteomes" id="UP000589351">
    <property type="component" value="Unassembled WGS sequence"/>
</dbReference>
<reference evidence="18 19" key="1">
    <citation type="submission" date="2020-07" db="EMBL/GenBank/DDBJ databases">
        <authorList>
            <person name="Criscuolo A."/>
        </authorList>
    </citation>
    <scope>NUCLEOTIDE SEQUENCE [LARGE SCALE GENOMIC DNA]</scope>
    <source>
        <strain evidence="18">CIP111649</strain>
    </source>
</reference>
<evidence type="ECO:0000256" key="2">
    <source>
        <dbReference type="ARBA" id="ARBA00008467"/>
    </source>
</evidence>
<comment type="catalytic activity">
    <reaction evidence="12 14">
        <text>(9Z)-hexadecenoyl-[ACP] + malonyl-[ACP] + H(+) = 3-oxo-(11Z)-octadecenoyl-[ACP] + holo-[ACP] + CO2</text>
        <dbReference type="Rhea" id="RHEA:55040"/>
        <dbReference type="Rhea" id="RHEA-COMP:9623"/>
        <dbReference type="Rhea" id="RHEA-COMP:9685"/>
        <dbReference type="Rhea" id="RHEA-COMP:10800"/>
        <dbReference type="Rhea" id="RHEA-COMP:14074"/>
        <dbReference type="ChEBI" id="CHEBI:15378"/>
        <dbReference type="ChEBI" id="CHEBI:16526"/>
        <dbReference type="ChEBI" id="CHEBI:64479"/>
        <dbReference type="ChEBI" id="CHEBI:78449"/>
        <dbReference type="ChEBI" id="CHEBI:83989"/>
        <dbReference type="ChEBI" id="CHEBI:138538"/>
        <dbReference type="EC" id="2.3.1.179"/>
    </reaction>
</comment>
<dbReference type="UniPathway" id="UPA00094"/>
<dbReference type="AlphaFoldDB" id="A0A6V7R372"/>
<evidence type="ECO:0000256" key="1">
    <source>
        <dbReference type="ARBA" id="ARBA00005194"/>
    </source>
</evidence>
<evidence type="ECO:0000256" key="10">
    <source>
        <dbReference type="ARBA" id="ARBA00023315"/>
    </source>
</evidence>
<dbReference type="EMBL" id="CAJEWD010000003">
    <property type="protein sequence ID" value="CAD2071807.1"/>
    <property type="molecule type" value="Genomic_DNA"/>
</dbReference>
<dbReference type="NCBIfam" id="TIGR03150">
    <property type="entry name" value="fabF"/>
    <property type="match status" value="1"/>
</dbReference>
<evidence type="ECO:0000256" key="16">
    <source>
        <dbReference type="RuleBase" id="RU003694"/>
    </source>
</evidence>
<feature type="active site" description="For beta-ketoacyl synthase activity" evidence="15">
    <location>
        <position position="162"/>
    </location>
</feature>
<comment type="catalytic activity">
    <reaction evidence="13 14">
        <text>a fatty acyl-[ACP] + malonyl-[ACP] + H(+) = a 3-oxoacyl-[ACP] + holo-[ACP] + CO2</text>
        <dbReference type="Rhea" id="RHEA:22836"/>
        <dbReference type="Rhea" id="RHEA-COMP:9623"/>
        <dbReference type="Rhea" id="RHEA-COMP:9685"/>
        <dbReference type="Rhea" id="RHEA-COMP:9916"/>
        <dbReference type="Rhea" id="RHEA-COMP:14125"/>
        <dbReference type="ChEBI" id="CHEBI:15378"/>
        <dbReference type="ChEBI" id="CHEBI:16526"/>
        <dbReference type="ChEBI" id="CHEBI:64479"/>
        <dbReference type="ChEBI" id="CHEBI:78449"/>
        <dbReference type="ChEBI" id="CHEBI:78776"/>
        <dbReference type="ChEBI" id="CHEBI:138651"/>
    </reaction>
</comment>
<dbReference type="FunFam" id="3.40.47.10:FF:000018">
    <property type="entry name" value="3-oxoacyl-[acyl-carrier-protein] synthase 2"/>
    <property type="match status" value="1"/>
</dbReference>
<dbReference type="NCBIfam" id="NF005589">
    <property type="entry name" value="PRK07314.1"/>
    <property type="match status" value="1"/>
</dbReference>
<evidence type="ECO:0000256" key="15">
    <source>
        <dbReference type="PIRSR" id="PIRSR000447-1"/>
    </source>
</evidence>
<evidence type="ECO:0000256" key="11">
    <source>
        <dbReference type="ARBA" id="ARBA00024006"/>
    </source>
</evidence>
<protein>
    <recommendedName>
        <fullName evidence="4 14">3-oxoacyl-[acyl-carrier-protein] synthase 2</fullName>
        <ecNumber evidence="3 14">2.3.1.179</ecNumber>
    </recommendedName>
</protein>
<dbReference type="InterPro" id="IPR014030">
    <property type="entry name" value="Ketoacyl_synth_N"/>
</dbReference>
<gene>
    <name evidence="18" type="primary">fabF_1</name>
    <name evidence="18" type="ORF">JEODO184_00417</name>
</gene>
<evidence type="ECO:0000313" key="19">
    <source>
        <dbReference type="Proteomes" id="UP000589351"/>
    </source>
</evidence>
<feature type="domain" description="Ketosynthase family 3 (KS3)" evidence="17">
    <location>
        <begin position="1"/>
        <end position="406"/>
    </location>
</feature>
<dbReference type="PIRSF" id="PIRSF000447">
    <property type="entry name" value="KAS_II"/>
    <property type="match status" value="1"/>
</dbReference>
<organism evidence="18 19">
    <name type="scientific">Jeotgalicoccus meleagridis</name>
    <dbReference type="NCBI Taxonomy" id="2759181"/>
    <lineage>
        <taxon>Bacteria</taxon>
        <taxon>Bacillati</taxon>
        <taxon>Bacillota</taxon>
        <taxon>Bacilli</taxon>
        <taxon>Bacillales</taxon>
        <taxon>Staphylococcaceae</taxon>
        <taxon>Jeotgalicoccus</taxon>
    </lineage>
</organism>
<dbReference type="InterPro" id="IPR000794">
    <property type="entry name" value="Beta-ketoacyl_synthase"/>
</dbReference>
<dbReference type="GO" id="GO:0005829">
    <property type="term" value="C:cytosol"/>
    <property type="evidence" value="ECO:0007669"/>
    <property type="project" value="TreeGrafter"/>
</dbReference>
<evidence type="ECO:0000256" key="8">
    <source>
        <dbReference type="ARBA" id="ARBA00023098"/>
    </source>
</evidence>
<dbReference type="InterPro" id="IPR017568">
    <property type="entry name" value="3-oxoacyl-ACP_synth-2"/>
</dbReference>
<dbReference type="InterPro" id="IPR014031">
    <property type="entry name" value="Ketoacyl_synth_C"/>
</dbReference>
<dbReference type="GO" id="GO:0004315">
    <property type="term" value="F:3-oxoacyl-[acyl-carrier-protein] synthase activity"/>
    <property type="evidence" value="ECO:0007669"/>
    <property type="project" value="UniProtKB-UniRule"/>
</dbReference>
<dbReference type="GO" id="GO:0030497">
    <property type="term" value="P:fatty acid elongation"/>
    <property type="evidence" value="ECO:0007669"/>
    <property type="project" value="UniProtKB-ARBA"/>
</dbReference>
<evidence type="ECO:0000256" key="9">
    <source>
        <dbReference type="ARBA" id="ARBA00023160"/>
    </source>
</evidence>
<evidence type="ECO:0000256" key="3">
    <source>
        <dbReference type="ARBA" id="ARBA00012356"/>
    </source>
</evidence>
<dbReference type="SUPFAM" id="SSF53901">
    <property type="entry name" value="Thiolase-like"/>
    <property type="match status" value="2"/>
</dbReference>
<evidence type="ECO:0000256" key="4">
    <source>
        <dbReference type="ARBA" id="ARBA00014657"/>
    </source>
</evidence>
<dbReference type="EC" id="2.3.1.179" evidence="3 14"/>
<keyword evidence="9 14" id="KW-0275">Fatty acid biosynthesis</keyword>
<comment type="pathway">
    <text evidence="1 14">Lipid metabolism; fatty acid biosynthesis.</text>
</comment>
<dbReference type="RefSeq" id="WP_185124960.1">
    <property type="nucleotide sequence ID" value="NZ_CAJEWD010000003.1"/>
</dbReference>
<dbReference type="PROSITE" id="PS00606">
    <property type="entry name" value="KS3_1"/>
    <property type="match status" value="1"/>
</dbReference>
<evidence type="ECO:0000256" key="13">
    <source>
        <dbReference type="ARBA" id="ARBA00047659"/>
    </source>
</evidence>
<dbReference type="Pfam" id="PF02801">
    <property type="entry name" value="Ketoacyl-synt_C"/>
    <property type="match status" value="1"/>
</dbReference>
<name>A0A6V7R372_9STAP</name>
<dbReference type="CDD" id="cd00834">
    <property type="entry name" value="KAS_I_II"/>
    <property type="match status" value="1"/>
</dbReference>
<evidence type="ECO:0000256" key="5">
    <source>
        <dbReference type="ARBA" id="ARBA00022516"/>
    </source>
</evidence>
<accession>A0A6V7R372</accession>
<evidence type="ECO:0000256" key="6">
    <source>
        <dbReference type="ARBA" id="ARBA00022679"/>
    </source>
</evidence>
<proteinExistence type="inferred from homology"/>
<dbReference type="FunFam" id="3.40.47.10:FF:000029">
    <property type="entry name" value="3-oxoacyl-[acyl-carrier-protein] synthase 1"/>
    <property type="match status" value="1"/>
</dbReference>
<dbReference type="InterPro" id="IPR020841">
    <property type="entry name" value="PKS_Beta-ketoAc_synthase_dom"/>
</dbReference>
<sequence>MNRVVITGMGTVNPIGLDVDETWNSLINSQHGISLASRIDPKHYKTKLAGQVKNFDPSSFIDRKEIRRMDLFSQYALAASHQALIDSHFEITKDNQYDIGVIVGSGSGGYVSMEENVLKLASKGPNKVEPFFHIKTPGNMAAANIALHYHIKGPSMSIATACASGTNAIGEAFLKIKTGQLSACLAGGAEGTLSDSTYSGFSVLRAMSTNDDPDSAMRPFDKERDGFIPAEGAGILMLESLASAEKRQAPIYAEIVGYGATTDAYHATAPDPSAESAARAMSQALNMAKVSPTEVSYINAHGTSTPLNDESETRAIKIAFGKESKKTAISSTKSYTGHMFGASGALEALVSIKAINESFIPPTLGLHQPEFDLDFVPLKGRSQTINYALSNSFGFGGHNASLLFKKY</sequence>
<dbReference type="Gene3D" id="3.40.47.10">
    <property type="match status" value="1"/>
</dbReference>
<dbReference type="PANTHER" id="PTHR11712:SF336">
    <property type="entry name" value="3-OXOACYL-[ACYL-CARRIER-PROTEIN] SYNTHASE, MITOCHONDRIAL"/>
    <property type="match status" value="1"/>
</dbReference>
<dbReference type="InterPro" id="IPR018201">
    <property type="entry name" value="Ketoacyl_synth_AS"/>
</dbReference>
<dbReference type="SMART" id="SM00825">
    <property type="entry name" value="PKS_KS"/>
    <property type="match status" value="1"/>
</dbReference>
<dbReference type="InterPro" id="IPR016039">
    <property type="entry name" value="Thiolase-like"/>
</dbReference>
<evidence type="ECO:0000256" key="7">
    <source>
        <dbReference type="ARBA" id="ARBA00022832"/>
    </source>
</evidence>
<comment type="similarity">
    <text evidence="2 14 16">Belongs to the thiolase-like superfamily. Beta-ketoacyl-ACP synthases family.</text>
</comment>
<keyword evidence="5 14" id="KW-0444">Lipid biosynthesis</keyword>